<dbReference type="EMBL" id="JAOANI010000011">
    <property type="protein sequence ID" value="MCT7357997.1"/>
    <property type="molecule type" value="Genomic_DNA"/>
</dbReference>
<gene>
    <name evidence="1" type="ORF">NYR02_03040</name>
</gene>
<proteinExistence type="predicted"/>
<protein>
    <submittedName>
        <fullName evidence="1">DUF5677 domain-containing protein</fullName>
    </submittedName>
</protein>
<accession>A0A9X2WCP6</accession>
<organism evidence="1 2">
    <name type="scientific">Thalassolituus pacificus</name>
    <dbReference type="NCBI Taxonomy" id="2975440"/>
    <lineage>
        <taxon>Bacteria</taxon>
        <taxon>Pseudomonadati</taxon>
        <taxon>Pseudomonadota</taxon>
        <taxon>Gammaproteobacteria</taxon>
        <taxon>Oceanospirillales</taxon>
        <taxon>Oceanospirillaceae</taxon>
        <taxon>Thalassolituus</taxon>
    </lineage>
</organism>
<name>A0A9X2WCP6_9GAMM</name>
<dbReference type="AlphaFoldDB" id="A0A9X2WCP6"/>
<comment type="caution">
    <text evidence="1">The sequence shown here is derived from an EMBL/GenBank/DDBJ whole genome shotgun (WGS) entry which is preliminary data.</text>
</comment>
<keyword evidence="2" id="KW-1185">Reference proteome</keyword>
<sequence length="224" mass="25092">MPGIIEICENLKVHSQALRQSSTEIFSKEASEIDKPVRNVLLRGSEIIRGGADLGKTKNPTALGIITRQLVELLISLQWIISSPERAEKYSDFSLNELDRVAQIVMNDGLLSVKAREDGTDVTKEFLAKREKAKKGVSIEQQARESDLIHIYQVLYRFMSLDTHGKSETIVDPEESLEATLVQLQTIGAISQAFGHIAILWLMHRQKTDNETIRELLGLNEQAA</sequence>
<evidence type="ECO:0000313" key="1">
    <source>
        <dbReference type="EMBL" id="MCT7357997.1"/>
    </source>
</evidence>
<dbReference type="Pfam" id="PF18928">
    <property type="entry name" value="DUF5677"/>
    <property type="match status" value="1"/>
</dbReference>
<evidence type="ECO:0000313" key="2">
    <source>
        <dbReference type="Proteomes" id="UP001147830"/>
    </source>
</evidence>
<reference evidence="1" key="1">
    <citation type="journal article" date="2022" name="Front. Microbiol.">
        <title>Genome-based taxonomic rearrangement of Oceanobacter-related bacteria including the description of Thalassolituus hydrocarbonoclasticus sp. nov. and Thalassolituus pacificus sp. nov. and emended description of the genus Thalassolituus.</title>
        <authorList>
            <person name="Dong C."/>
            <person name="Wei L."/>
            <person name="Wang J."/>
            <person name="Lai Q."/>
            <person name="Huang Z."/>
            <person name="Shao Z."/>
        </authorList>
    </citation>
    <scope>NUCLEOTIDE SEQUENCE</scope>
    <source>
        <strain evidence="1">59MF3M-4</strain>
    </source>
</reference>
<dbReference type="Proteomes" id="UP001147830">
    <property type="component" value="Unassembled WGS sequence"/>
</dbReference>
<dbReference type="RefSeq" id="WP_260974923.1">
    <property type="nucleotide sequence ID" value="NZ_JAOANI010000011.1"/>
</dbReference>
<dbReference type="InterPro" id="IPR043733">
    <property type="entry name" value="DUF5677"/>
</dbReference>
<reference evidence="1" key="2">
    <citation type="submission" date="2022-08" db="EMBL/GenBank/DDBJ databases">
        <authorList>
            <person name="Dong C."/>
        </authorList>
    </citation>
    <scope>NUCLEOTIDE SEQUENCE</scope>
    <source>
        <strain evidence="1">59MF3M-4</strain>
    </source>
</reference>